<accession>A0A5B8A015</accession>
<feature type="signal peptide" evidence="1">
    <location>
        <begin position="1"/>
        <end position="23"/>
    </location>
</feature>
<organism evidence="2 3">
    <name type="scientific">Hymenobacter jejuensis</name>
    <dbReference type="NCBI Taxonomy" id="2502781"/>
    <lineage>
        <taxon>Bacteria</taxon>
        <taxon>Pseudomonadati</taxon>
        <taxon>Bacteroidota</taxon>
        <taxon>Cytophagia</taxon>
        <taxon>Cytophagales</taxon>
        <taxon>Hymenobacteraceae</taxon>
        <taxon>Hymenobacter</taxon>
    </lineage>
</organism>
<dbReference type="EMBL" id="CP040896">
    <property type="protein sequence ID" value="QDA60610.1"/>
    <property type="molecule type" value="Genomic_DNA"/>
</dbReference>
<gene>
    <name evidence="2" type="ORF">FHG12_11080</name>
</gene>
<protein>
    <submittedName>
        <fullName evidence="2">DUF4292 domain-containing protein</fullName>
    </submittedName>
</protein>
<evidence type="ECO:0000313" key="2">
    <source>
        <dbReference type="EMBL" id="QDA60610.1"/>
    </source>
</evidence>
<dbReference type="Pfam" id="PF14125">
    <property type="entry name" value="DUF4292"/>
    <property type="match status" value="1"/>
</dbReference>
<name>A0A5B8A015_9BACT</name>
<feature type="chain" id="PRO_5022942589" evidence="1">
    <location>
        <begin position="24"/>
        <end position="255"/>
    </location>
</feature>
<dbReference type="OrthoDB" id="849114at2"/>
<keyword evidence="3" id="KW-1185">Reference proteome</keyword>
<dbReference type="InterPro" id="IPR025634">
    <property type="entry name" value="DUF4292"/>
</dbReference>
<reference evidence="2 3" key="1">
    <citation type="submission" date="2019-06" db="EMBL/GenBank/DDBJ databases">
        <authorList>
            <person name="Srinivasan S."/>
        </authorList>
    </citation>
    <scope>NUCLEOTIDE SEQUENCE [LARGE SCALE GENOMIC DNA]</scope>
    <source>
        <strain evidence="2 3">17J68-5</strain>
    </source>
</reference>
<keyword evidence="1" id="KW-0732">Signal</keyword>
<dbReference type="Proteomes" id="UP000305398">
    <property type="component" value="Chromosome"/>
</dbReference>
<dbReference type="RefSeq" id="WP_139515786.1">
    <property type="nucleotide sequence ID" value="NZ_CP040896.1"/>
</dbReference>
<dbReference type="KEGG" id="hyj:FHG12_11080"/>
<dbReference type="PROSITE" id="PS51257">
    <property type="entry name" value="PROKAR_LIPOPROTEIN"/>
    <property type="match status" value="1"/>
</dbReference>
<sequence>MSRRIELVLLLALFLLGSCARKAVPTKSTSGKVAPEVGASNVDFRYLTAKGKAQIEANGEKPPTVNITLRMRKDSIIWISASVSPIGEVGRVFITRDSVKLLNRLQKEYYSGNFSYLSKRFNVPVTFEQVQALLLGNYLPAAPGVTPAINTSGDLQTVHYEQVNLIIEQLIALSRARMQQLTVRDRETDNNFKVDYSDFRPLEATTQQFAYSVLVKAQQAKLPVSTVSINYRNVDVDKERLAFPFSVPSGYARKK</sequence>
<evidence type="ECO:0000256" key="1">
    <source>
        <dbReference type="SAM" id="SignalP"/>
    </source>
</evidence>
<dbReference type="AlphaFoldDB" id="A0A5B8A015"/>
<proteinExistence type="predicted"/>
<evidence type="ECO:0000313" key="3">
    <source>
        <dbReference type="Proteomes" id="UP000305398"/>
    </source>
</evidence>